<dbReference type="GO" id="GO:0007156">
    <property type="term" value="P:homophilic cell adhesion via plasma membrane adhesion molecules"/>
    <property type="evidence" value="ECO:0007669"/>
    <property type="project" value="InterPro"/>
</dbReference>
<dbReference type="STRING" id="6313.A0A158PA71"/>
<reference evidence="7" key="1">
    <citation type="submission" date="2012-09" db="EMBL/GenBank/DDBJ databases">
        <authorList>
            <person name="Martin A.A."/>
        </authorList>
    </citation>
    <scope>NUCLEOTIDE SEQUENCE</scope>
</reference>
<dbReference type="InterPro" id="IPR015919">
    <property type="entry name" value="Cadherin-like_sf"/>
</dbReference>
<evidence type="ECO:0000256" key="1">
    <source>
        <dbReference type="ARBA" id="ARBA00004370"/>
    </source>
</evidence>
<evidence type="ECO:0000313" key="7">
    <source>
        <dbReference type="Proteomes" id="UP000035642"/>
    </source>
</evidence>
<dbReference type="PRINTS" id="PR00205">
    <property type="entry name" value="CADHERIN"/>
</dbReference>
<keyword evidence="7" id="KW-1185">Reference proteome</keyword>
<dbReference type="Proteomes" id="UP000035642">
    <property type="component" value="Unassembled WGS sequence"/>
</dbReference>
<dbReference type="PANTHER" id="PTHR24027">
    <property type="entry name" value="CADHERIN-23"/>
    <property type="match status" value="1"/>
</dbReference>
<dbReference type="GO" id="GO:0005509">
    <property type="term" value="F:calcium ion binding"/>
    <property type="evidence" value="ECO:0007669"/>
    <property type="project" value="UniProtKB-UniRule"/>
</dbReference>
<dbReference type="SMART" id="SM00112">
    <property type="entry name" value="CA"/>
    <property type="match status" value="2"/>
</dbReference>
<dbReference type="InterPro" id="IPR002126">
    <property type="entry name" value="Cadherin-like_dom"/>
</dbReference>
<dbReference type="GO" id="GO:0008013">
    <property type="term" value="F:beta-catenin binding"/>
    <property type="evidence" value="ECO:0007669"/>
    <property type="project" value="TreeGrafter"/>
</dbReference>
<keyword evidence="3 5" id="KW-0106">Calcium</keyword>
<accession>A0A158PA71</accession>
<protein>
    <submittedName>
        <fullName evidence="8">Cadherin domain-containing protein</fullName>
    </submittedName>
</protein>
<dbReference type="GO" id="GO:0016477">
    <property type="term" value="P:cell migration"/>
    <property type="evidence" value="ECO:0007669"/>
    <property type="project" value="TreeGrafter"/>
</dbReference>
<evidence type="ECO:0000256" key="4">
    <source>
        <dbReference type="ARBA" id="ARBA00023136"/>
    </source>
</evidence>
<dbReference type="InterPro" id="IPR020894">
    <property type="entry name" value="Cadherin_CS"/>
</dbReference>
<keyword evidence="2" id="KW-0677">Repeat</keyword>
<dbReference type="GO" id="GO:0045296">
    <property type="term" value="F:cadherin binding"/>
    <property type="evidence" value="ECO:0007669"/>
    <property type="project" value="TreeGrafter"/>
</dbReference>
<evidence type="ECO:0000313" key="8">
    <source>
        <dbReference type="WBParaSite" id="ACAC_0000908701-mRNA-1"/>
    </source>
</evidence>
<reference evidence="8" key="2">
    <citation type="submission" date="2016-04" db="UniProtKB">
        <authorList>
            <consortium name="WormBaseParasite"/>
        </authorList>
    </citation>
    <scope>IDENTIFICATION</scope>
</reference>
<keyword evidence="4" id="KW-0472">Membrane</keyword>
<proteinExistence type="predicted"/>
<evidence type="ECO:0000256" key="2">
    <source>
        <dbReference type="ARBA" id="ARBA00022737"/>
    </source>
</evidence>
<feature type="domain" description="Cadherin" evidence="6">
    <location>
        <begin position="411"/>
        <end position="491"/>
    </location>
</feature>
<dbReference type="WBParaSite" id="ACAC_0000908701-mRNA-1">
    <property type="protein sequence ID" value="ACAC_0000908701-mRNA-1"/>
    <property type="gene ID" value="ACAC_0000908701"/>
</dbReference>
<dbReference type="AlphaFoldDB" id="A0A158PA71"/>
<dbReference type="CDD" id="cd11304">
    <property type="entry name" value="Cadherin_repeat"/>
    <property type="match status" value="2"/>
</dbReference>
<evidence type="ECO:0000259" key="6">
    <source>
        <dbReference type="PROSITE" id="PS50268"/>
    </source>
</evidence>
<dbReference type="GO" id="GO:0016342">
    <property type="term" value="C:catenin complex"/>
    <property type="evidence" value="ECO:0007669"/>
    <property type="project" value="TreeGrafter"/>
</dbReference>
<dbReference type="Gene3D" id="2.60.40.60">
    <property type="entry name" value="Cadherins"/>
    <property type="match status" value="2"/>
</dbReference>
<evidence type="ECO:0000256" key="3">
    <source>
        <dbReference type="ARBA" id="ARBA00022837"/>
    </source>
</evidence>
<sequence>MWMFLLGFGFNCQLKTSLGRLNEMNVAALASLLSPLFTIVDSRMWSRCFFPESELAPFFYDVDGDVRAGTVIVESVVNPPDAEILLASFNLTERFAIEAWPSGRFALIYVSPLTLFGVDSMQVFVTVVCNGEAFPLFSLIIRTKVITSPQFYNEPYHLEVNEKLSVGEILNTPLVVIDWDSEFIPPKMYIEDTNSPFEVVVEKHSQISAPVRKITANQTLSRRPTLVRLKLIKPIKHLPINLKLIAKKSMTAPVALQELVERNPESISQQLLKNWKTSSSEPDSGIATFEQFPMEALRNSVTKESPPRFEHCSITVEMPENSAIGSYVTTLSVLDRKKWTKIDILNPDGTFEIHQDSGNVYIRDNRFIDRELLANLELVAKIRGSSHRTKCSRTHVTVVLLDENDNRPTFEKDKYVFVLSDKFLANAVVGTVRAIDIDEGEGGRVSYRFVNDSSLFIIRRRGQYGEIVTNSSLDGVKDFVLILEACDNAPPF</sequence>
<evidence type="ECO:0000256" key="5">
    <source>
        <dbReference type="PROSITE-ProRule" id="PRU00043"/>
    </source>
</evidence>
<dbReference type="InterPro" id="IPR039808">
    <property type="entry name" value="Cadherin"/>
</dbReference>
<name>A0A158PA71_ANGCA</name>
<comment type="subcellular location">
    <subcellularLocation>
        <location evidence="1">Membrane</location>
    </subcellularLocation>
</comment>
<feature type="domain" description="Cadherin" evidence="6">
    <location>
        <begin position="310"/>
        <end position="410"/>
    </location>
</feature>
<dbReference type="PROSITE" id="PS50268">
    <property type="entry name" value="CADHERIN_2"/>
    <property type="match status" value="2"/>
</dbReference>
<dbReference type="SUPFAM" id="SSF49313">
    <property type="entry name" value="Cadherin-like"/>
    <property type="match status" value="2"/>
</dbReference>
<organism evidence="7 8">
    <name type="scientific">Angiostrongylus cantonensis</name>
    <name type="common">Rat lungworm</name>
    <dbReference type="NCBI Taxonomy" id="6313"/>
    <lineage>
        <taxon>Eukaryota</taxon>
        <taxon>Metazoa</taxon>
        <taxon>Ecdysozoa</taxon>
        <taxon>Nematoda</taxon>
        <taxon>Chromadorea</taxon>
        <taxon>Rhabditida</taxon>
        <taxon>Rhabditina</taxon>
        <taxon>Rhabditomorpha</taxon>
        <taxon>Strongyloidea</taxon>
        <taxon>Metastrongylidae</taxon>
        <taxon>Angiostrongylus</taxon>
    </lineage>
</organism>
<dbReference type="PANTHER" id="PTHR24027:SF438">
    <property type="entry name" value="CADHERIN 23"/>
    <property type="match status" value="1"/>
</dbReference>
<dbReference type="PROSITE" id="PS00232">
    <property type="entry name" value="CADHERIN_1"/>
    <property type="match status" value="1"/>
</dbReference>